<feature type="compositionally biased region" description="Low complexity" evidence="8">
    <location>
        <begin position="70"/>
        <end position="93"/>
    </location>
</feature>
<dbReference type="Pfam" id="PF02618">
    <property type="entry name" value="YceG"/>
    <property type="match status" value="1"/>
</dbReference>
<dbReference type="AlphaFoldDB" id="A0A328HC57"/>
<protein>
    <recommendedName>
        <fullName evidence="7">Endolytic murein transglycosylase</fullName>
        <ecNumber evidence="7">4.2.2.29</ecNumber>
    </recommendedName>
    <alternativeName>
        <fullName evidence="7">Peptidoglycan lytic transglycosylase</fullName>
    </alternativeName>
    <alternativeName>
        <fullName evidence="7">Peptidoglycan polymerization terminase</fullName>
    </alternativeName>
</protein>
<dbReference type="Gene3D" id="3.30.1490.480">
    <property type="entry name" value="Endolytic murein transglycosylase"/>
    <property type="match status" value="1"/>
</dbReference>
<sequence>MSPVNSDDSSGDPFTDAGLPLTRKEIRAREKAVTSESGDAVPEQAYESGEEVHVEEGAAQQPGASASDSARTAAMPAAPAAKPVPAAEPLAPDEVPDVPPVPPTIHGPVADADAGPEVHDAESEDAPQFAQFAQGHHAEFEPGHHYEDGHDYDEHHETYEDHTPYEQQAVGHQLLAGAEDVAPAARPSKKVRRRRRLVALLLTLALFVTATVVGAQFLKPLLGNDKPGDFPGPGTGQVKVSVDPGEGPVSVAAKLEDAKVVANAETFMAALTASGGTLSPGEYDFKQEMKNSDAVSVLLNEGQAKVMYFALNAGLRIDESLQAISEGSGLSLAQLKALSDAPKQFGLTAKAKNLEGFLAPGEYRFPLGTTAREILTKLVKTTQDELKAQGVTDAAKQYDVVTVASIVQAEGGQAEYKDVAGAIYNRLKPTNTETNGLIQSDATVTYGLGKKTFHIDEAEKADKSNPYNTYAIQGLPAGPIGSPGKNAIDAAAKPNDNDYLYWVTINLDTKETKFSKTLAEHNGYVEQYNAWCEANPGRCV</sequence>
<evidence type="ECO:0000256" key="5">
    <source>
        <dbReference type="ARBA" id="ARBA00023239"/>
    </source>
</evidence>
<dbReference type="GO" id="GO:0005886">
    <property type="term" value="C:plasma membrane"/>
    <property type="evidence" value="ECO:0007669"/>
    <property type="project" value="UniProtKB-SubCell"/>
</dbReference>
<dbReference type="EMBL" id="QLNP01000099">
    <property type="protein sequence ID" value="RAM35744.1"/>
    <property type="molecule type" value="Genomic_DNA"/>
</dbReference>
<dbReference type="GO" id="GO:0071555">
    <property type="term" value="P:cell wall organization"/>
    <property type="evidence" value="ECO:0007669"/>
    <property type="project" value="UniProtKB-KW"/>
</dbReference>
<comment type="similarity">
    <text evidence="7">Belongs to the transglycosylase MltG family.</text>
</comment>
<dbReference type="InterPro" id="IPR003770">
    <property type="entry name" value="MLTG-like"/>
</dbReference>
<dbReference type="EC" id="4.2.2.29" evidence="7"/>
<dbReference type="GO" id="GO:0008932">
    <property type="term" value="F:lytic endotransglycosylase activity"/>
    <property type="evidence" value="ECO:0007669"/>
    <property type="project" value="UniProtKB-UniRule"/>
</dbReference>
<gene>
    <name evidence="7 9" type="primary">mltG</name>
    <name evidence="9" type="ORF">DBZ45_19205</name>
</gene>
<dbReference type="PANTHER" id="PTHR30518">
    <property type="entry name" value="ENDOLYTIC MUREIN TRANSGLYCOSYLASE"/>
    <property type="match status" value="1"/>
</dbReference>
<evidence type="ECO:0000256" key="1">
    <source>
        <dbReference type="ARBA" id="ARBA00022475"/>
    </source>
</evidence>
<keyword evidence="4 7" id="KW-0472">Membrane</keyword>
<comment type="function">
    <text evidence="7">Functions as a peptidoglycan terminase that cleaves nascent peptidoglycan strands endolytically to terminate their elongation.</text>
</comment>
<evidence type="ECO:0000313" key="10">
    <source>
        <dbReference type="Proteomes" id="UP000249166"/>
    </source>
</evidence>
<dbReference type="Proteomes" id="UP000249166">
    <property type="component" value="Unassembled WGS sequence"/>
</dbReference>
<comment type="subcellular location">
    <subcellularLocation>
        <location evidence="7">Cell membrane</location>
        <topology evidence="7">Single-pass membrane protein</topology>
    </subcellularLocation>
</comment>
<dbReference type="RefSeq" id="WP_111905425.1">
    <property type="nucleotide sequence ID" value="NZ_QLNP01000099.1"/>
</dbReference>
<evidence type="ECO:0000256" key="2">
    <source>
        <dbReference type="ARBA" id="ARBA00022692"/>
    </source>
</evidence>
<organism evidence="9 10">
    <name type="scientific">Arthrobacter globiformis</name>
    <dbReference type="NCBI Taxonomy" id="1665"/>
    <lineage>
        <taxon>Bacteria</taxon>
        <taxon>Bacillati</taxon>
        <taxon>Actinomycetota</taxon>
        <taxon>Actinomycetes</taxon>
        <taxon>Micrococcales</taxon>
        <taxon>Micrococcaceae</taxon>
        <taxon>Arthrobacter</taxon>
    </lineage>
</organism>
<feature type="transmembrane region" description="Helical" evidence="7">
    <location>
        <begin position="197"/>
        <end position="218"/>
    </location>
</feature>
<feature type="site" description="Important for catalytic activity" evidence="7">
    <location>
        <position position="410"/>
    </location>
</feature>
<evidence type="ECO:0000313" key="9">
    <source>
        <dbReference type="EMBL" id="RAM35744.1"/>
    </source>
</evidence>
<evidence type="ECO:0000256" key="4">
    <source>
        <dbReference type="ARBA" id="ARBA00023136"/>
    </source>
</evidence>
<dbReference type="PANTHER" id="PTHR30518:SF2">
    <property type="entry name" value="ENDOLYTIC MUREIN TRANSGLYCOSYLASE"/>
    <property type="match status" value="1"/>
</dbReference>
<proteinExistence type="inferred from homology"/>
<name>A0A328HC57_ARTGO</name>
<keyword evidence="3 7" id="KW-1133">Transmembrane helix</keyword>
<accession>A0A328HC57</accession>
<evidence type="ECO:0000256" key="3">
    <source>
        <dbReference type="ARBA" id="ARBA00022989"/>
    </source>
</evidence>
<feature type="compositionally biased region" description="Basic and acidic residues" evidence="8">
    <location>
        <begin position="22"/>
        <end position="33"/>
    </location>
</feature>
<dbReference type="HAMAP" id="MF_02065">
    <property type="entry name" value="MltG"/>
    <property type="match status" value="1"/>
</dbReference>
<dbReference type="OrthoDB" id="9814591at2"/>
<keyword evidence="1 7" id="KW-1003">Cell membrane</keyword>
<evidence type="ECO:0000256" key="8">
    <source>
        <dbReference type="SAM" id="MobiDB-lite"/>
    </source>
</evidence>
<feature type="region of interest" description="Disordered" evidence="8">
    <location>
        <begin position="1"/>
        <end position="124"/>
    </location>
</feature>
<dbReference type="GO" id="GO:0009252">
    <property type="term" value="P:peptidoglycan biosynthetic process"/>
    <property type="evidence" value="ECO:0007669"/>
    <property type="project" value="UniProtKB-UniRule"/>
</dbReference>
<reference evidence="9 10" key="1">
    <citation type="submission" date="2018-04" db="EMBL/GenBank/DDBJ databases">
        <title>Bacteria isolated from cave deposits of Manipur.</title>
        <authorList>
            <person name="Sahoo D."/>
            <person name="Sarangthem I."/>
            <person name="Nandeibam J."/>
        </authorList>
    </citation>
    <scope>NUCLEOTIDE SEQUENCE [LARGE SCALE GENOMIC DNA]</scope>
    <source>
        <strain evidence="10">mrc11</strain>
    </source>
</reference>
<keyword evidence="2 7" id="KW-0812">Transmembrane</keyword>
<comment type="caution">
    <text evidence="9">The sequence shown here is derived from an EMBL/GenBank/DDBJ whole genome shotgun (WGS) entry which is preliminary data.</text>
</comment>
<comment type="catalytic activity">
    <reaction evidence="7">
        <text>a peptidoglycan chain = a peptidoglycan chain with N-acetyl-1,6-anhydromuramyl-[peptide] at the reducing end + a peptidoglycan chain with N-acetylglucosamine at the non-reducing end.</text>
        <dbReference type="EC" id="4.2.2.29"/>
    </reaction>
</comment>
<keyword evidence="6 7" id="KW-0961">Cell wall biogenesis/degradation</keyword>
<keyword evidence="5 7" id="KW-0456">Lyase</keyword>
<evidence type="ECO:0000256" key="7">
    <source>
        <dbReference type="HAMAP-Rule" id="MF_02065"/>
    </source>
</evidence>
<evidence type="ECO:0000256" key="6">
    <source>
        <dbReference type="ARBA" id="ARBA00023316"/>
    </source>
</evidence>
<dbReference type="NCBIfam" id="TIGR00247">
    <property type="entry name" value="endolytic transglycosylase MltG"/>
    <property type="match status" value="1"/>
</dbReference>